<dbReference type="InterPro" id="IPR044738">
    <property type="entry name" value="Atg22"/>
</dbReference>
<dbReference type="CDD" id="cd17483">
    <property type="entry name" value="MFS_Atg22_like"/>
    <property type="match status" value="1"/>
</dbReference>
<evidence type="ECO:0000256" key="1">
    <source>
        <dbReference type="ARBA" id="ARBA00004128"/>
    </source>
</evidence>
<feature type="transmembrane region" description="Helical" evidence="10">
    <location>
        <begin position="322"/>
        <end position="346"/>
    </location>
</feature>
<comment type="subcellular location">
    <subcellularLocation>
        <location evidence="1 10">Vacuole membrane</location>
        <topology evidence="1 10">Multi-pass membrane protein</topology>
    </subcellularLocation>
</comment>
<dbReference type="Gene3D" id="1.20.1250.20">
    <property type="entry name" value="MFS general substrate transporter like domains"/>
    <property type="match status" value="1"/>
</dbReference>
<organism evidence="12 13">
    <name type="scientific">Morchella conica CCBAS932</name>
    <dbReference type="NCBI Taxonomy" id="1392247"/>
    <lineage>
        <taxon>Eukaryota</taxon>
        <taxon>Fungi</taxon>
        <taxon>Dikarya</taxon>
        <taxon>Ascomycota</taxon>
        <taxon>Pezizomycotina</taxon>
        <taxon>Pezizomycetes</taxon>
        <taxon>Pezizales</taxon>
        <taxon>Morchellaceae</taxon>
        <taxon>Morchella</taxon>
    </lineage>
</organism>
<dbReference type="AlphaFoldDB" id="A0A3N4KCY7"/>
<sequence length="622" mass="68122">MRAQAAAPHYRALLDPDPEDADDERSFSDIGEDEYRSRSHRAQMPQFPGQDVRSTSRKELMGWYSYAWAAEVFVVCGVGSFIPVTLEQLARDNGHLLSDKSLRCGDSTGPDIGLGPGTDIFSDGSPSDQCVIDILGWQMNSASFAMYTFSLSVLLQSLIIVSMSGAADHGAYRKRLLLVFAFFGSASTMMFITVTQKFYLFAAVWAIFGNIGFGASFVLLNAFLPVLVRQHPKLLYAETPITASPVIRTPDSEEDYLLRGNSPQPNLDIPGIIVEDTRGKSSPSLILSSQISSYGIAIGYTAAVILQIFAIILVLLTGSTTWSLKLVLFFVGFWWFMFTIPTAMWIRPRPGPPLPELPMEDMNGSALTGLLEGNRSWWGYIKYAWKGLYKTIRRARRLKDIMLFLAAWFLVSDGVATVSGTAVLFAKTNLKMKPAALAFISVISTVSGVGGAFAWPRIAEVFKRTPSQTILICCMVFELIPLYGLLGFIPAVQESGFGGLTSPWEMYLLGAVYGFVLGGVSGYCRSVYGELIPPGFEAAFYALYAVTDKGSSIFGPTIVGALTDKYGDIRYAFWFLAVLLALPIPLIAAVNVDRGKEEGRLLAEEELMLSAPHVVEDLSYGI</sequence>
<dbReference type="InterPro" id="IPR036259">
    <property type="entry name" value="MFS_trans_sf"/>
</dbReference>
<comment type="function">
    <text evidence="10">Vacuolar effluxer which mediate the efflux of amino acids resulting from autophagic degradation. The release of autophagic amino acids allows the maintenance of protein synthesis and viability during nitrogen starvation.</text>
</comment>
<dbReference type="SUPFAM" id="SSF103473">
    <property type="entry name" value="MFS general substrate transporter"/>
    <property type="match status" value="1"/>
</dbReference>
<comment type="similarity">
    <text evidence="2 10">Belongs to the ATG22 family.</text>
</comment>
<feature type="transmembrane region" description="Helical" evidence="10">
    <location>
        <begin position="470"/>
        <end position="492"/>
    </location>
</feature>
<feature type="transmembrane region" description="Helical" evidence="10">
    <location>
        <begin position="504"/>
        <end position="526"/>
    </location>
</feature>
<keyword evidence="3 10" id="KW-0813">Transport</keyword>
<dbReference type="OrthoDB" id="192733at2759"/>
<dbReference type="FunCoup" id="A0A3N4KCY7">
    <property type="interactions" value="27"/>
</dbReference>
<evidence type="ECO:0000256" key="10">
    <source>
        <dbReference type="RuleBase" id="RU363073"/>
    </source>
</evidence>
<dbReference type="InterPro" id="IPR050495">
    <property type="entry name" value="ATG22/LtaA_families"/>
</dbReference>
<dbReference type="GO" id="GO:0005774">
    <property type="term" value="C:vacuolar membrane"/>
    <property type="evidence" value="ECO:0007669"/>
    <property type="project" value="UniProtKB-SubCell"/>
</dbReference>
<feature type="transmembrane region" description="Helical" evidence="10">
    <location>
        <begin position="63"/>
        <end position="86"/>
    </location>
</feature>
<protein>
    <recommendedName>
        <fullName evidence="10">Autophagy-related protein</fullName>
    </recommendedName>
</protein>
<evidence type="ECO:0000256" key="2">
    <source>
        <dbReference type="ARBA" id="ARBA00006978"/>
    </source>
</evidence>
<feature type="transmembrane region" description="Helical" evidence="10">
    <location>
        <begin position="401"/>
        <end position="425"/>
    </location>
</feature>
<dbReference type="PANTHER" id="PTHR23519">
    <property type="entry name" value="AUTOPHAGY-RELATED PROTEIN 22"/>
    <property type="match status" value="1"/>
</dbReference>
<proteinExistence type="inferred from homology"/>
<dbReference type="STRING" id="1392247.A0A3N4KCY7"/>
<feature type="transmembrane region" description="Helical" evidence="10">
    <location>
        <begin position="144"/>
        <end position="164"/>
    </location>
</feature>
<accession>A0A3N4KCY7</accession>
<dbReference type="Pfam" id="PF11700">
    <property type="entry name" value="ATG22"/>
    <property type="match status" value="1"/>
</dbReference>
<evidence type="ECO:0000313" key="12">
    <source>
        <dbReference type="EMBL" id="RPB08337.1"/>
    </source>
</evidence>
<keyword evidence="6 10" id="KW-0029">Amino-acid transport</keyword>
<name>A0A3N4KCY7_9PEZI</name>
<keyword evidence="7 10" id="KW-1133">Transmembrane helix</keyword>
<feature type="region of interest" description="Disordered" evidence="11">
    <location>
        <begin position="1"/>
        <end position="51"/>
    </location>
</feature>
<reference evidence="12 13" key="1">
    <citation type="journal article" date="2018" name="Nat. Ecol. Evol.">
        <title>Pezizomycetes genomes reveal the molecular basis of ectomycorrhizal truffle lifestyle.</title>
        <authorList>
            <person name="Murat C."/>
            <person name="Payen T."/>
            <person name="Noel B."/>
            <person name="Kuo A."/>
            <person name="Morin E."/>
            <person name="Chen J."/>
            <person name="Kohler A."/>
            <person name="Krizsan K."/>
            <person name="Balestrini R."/>
            <person name="Da Silva C."/>
            <person name="Montanini B."/>
            <person name="Hainaut M."/>
            <person name="Levati E."/>
            <person name="Barry K.W."/>
            <person name="Belfiori B."/>
            <person name="Cichocki N."/>
            <person name="Clum A."/>
            <person name="Dockter R.B."/>
            <person name="Fauchery L."/>
            <person name="Guy J."/>
            <person name="Iotti M."/>
            <person name="Le Tacon F."/>
            <person name="Lindquist E.A."/>
            <person name="Lipzen A."/>
            <person name="Malagnac F."/>
            <person name="Mello A."/>
            <person name="Molinier V."/>
            <person name="Miyauchi S."/>
            <person name="Poulain J."/>
            <person name="Riccioni C."/>
            <person name="Rubini A."/>
            <person name="Sitrit Y."/>
            <person name="Splivallo R."/>
            <person name="Traeger S."/>
            <person name="Wang M."/>
            <person name="Zifcakova L."/>
            <person name="Wipf D."/>
            <person name="Zambonelli A."/>
            <person name="Paolocci F."/>
            <person name="Nowrousian M."/>
            <person name="Ottonello S."/>
            <person name="Baldrian P."/>
            <person name="Spatafora J.W."/>
            <person name="Henrissat B."/>
            <person name="Nagy L.G."/>
            <person name="Aury J.M."/>
            <person name="Wincker P."/>
            <person name="Grigoriev I.V."/>
            <person name="Bonfante P."/>
            <person name="Martin F.M."/>
        </authorList>
    </citation>
    <scope>NUCLEOTIDE SEQUENCE [LARGE SCALE GENOMIC DNA]</scope>
    <source>
        <strain evidence="12 13">CCBAS932</strain>
    </source>
</reference>
<feature type="transmembrane region" description="Helical" evidence="10">
    <location>
        <begin position="571"/>
        <end position="592"/>
    </location>
</feature>
<dbReference type="Proteomes" id="UP000277580">
    <property type="component" value="Unassembled WGS sequence"/>
</dbReference>
<feature type="transmembrane region" description="Helical" evidence="10">
    <location>
        <begin position="538"/>
        <end position="559"/>
    </location>
</feature>
<keyword evidence="13" id="KW-1185">Reference proteome</keyword>
<dbReference type="GO" id="GO:0032974">
    <property type="term" value="P:amino acid transmembrane export from vacuole"/>
    <property type="evidence" value="ECO:0007669"/>
    <property type="project" value="InterPro"/>
</dbReference>
<feature type="transmembrane region" description="Helical" evidence="10">
    <location>
        <begin position="200"/>
        <end position="224"/>
    </location>
</feature>
<dbReference type="EMBL" id="ML119164">
    <property type="protein sequence ID" value="RPB08337.1"/>
    <property type="molecule type" value="Genomic_DNA"/>
</dbReference>
<dbReference type="PANTHER" id="PTHR23519:SF1">
    <property type="entry name" value="AUTOPHAGY-RELATED PROTEIN 22"/>
    <property type="match status" value="1"/>
</dbReference>
<dbReference type="InterPro" id="IPR024671">
    <property type="entry name" value="Atg22-like"/>
</dbReference>
<evidence type="ECO:0000256" key="11">
    <source>
        <dbReference type="SAM" id="MobiDB-lite"/>
    </source>
</evidence>
<evidence type="ECO:0000256" key="5">
    <source>
        <dbReference type="ARBA" id="ARBA00022692"/>
    </source>
</evidence>
<evidence type="ECO:0000256" key="7">
    <source>
        <dbReference type="ARBA" id="ARBA00022989"/>
    </source>
</evidence>
<keyword evidence="4 10" id="KW-0926">Vacuole</keyword>
<evidence type="ECO:0000256" key="8">
    <source>
        <dbReference type="ARBA" id="ARBA00023006"/>
    </source>
</evidence>
<keyword evidence="9 10" id="KW-0472">Membrane</keyword>
<evidence type="ECO:0000313" key="13">
    <source>
        <dbReference type="Proteomes" id="UP000277580"/>
    </source>
</evidence>
<evidence type="ECO:0000256" key="6">
    <source>
        <dbReference type="ARBA" id="ARBA00022970"/>
    </source>
</evidence>
<evidence type="ECO:0000256" key="9">
    <source>
        <dbReference type="ARBA" id="ARBA00023136"/>
    </source>
</evidence>
<keyword evidence="8 10" id="KW-0072">Autophagy</keyword>
<dbReference type="GO" id="GO:0006914">
    <property type="term" value="P:autophagy"/>
    <property type="evidence" value="ECO:0007669"/>
    <property type="project" value="UniProtKB-KW"/>
</dbReference>
<evidence type="ECO:0000256" key="3">
    <source>
        <dbReference type="ARBA" id="ARBA00022448"/>
    </source>
</evidence>
<dbReference type="InParanoid" id="A0A3N4KCY7"/>
<evidence type="ECO:0000256" key="4">
    <source>
        <dbReference type="ARBA" id="ARBA00022554"/>
    </source>
</evidence>
<feature type="transmembrane region" description="Helical" evidence="10">
    <location>
        <begin position="437"/>
        <end position="458"/>
    </location>
</feature>
<feature type="transmembrane region" description="Helical" evidence="10">
    <location>
        <begin position="294"/>
        <end position="316"/>
    </location>
</feature>
<feature type="transmembrane region" description="Helical" evidence="10">
    <location>
        <begin position="176"/>
        <end position="194"/>
    </location>
</feature>
<gene>
    <name evidence="12" type="ORF">P167DRAFT_555371</name>
</gene>
<keyword evidence="5 10" id="KW-0812">Transmembrane</keyword>